<accession>A0ABQ2KH23</accession>
<organism evidence="2 3">
    <name type="scientific">Agrococcus terreus</name>
    <dbReference type="NCBI Taxonomy" id="574649"/>
    <lineage>
        <taxon>Bacteria</taxon>
        <taxon>Bacillati</taxon>
        <taxon>Actinomycetota</taxon>
        <taxon>Actinomycetes</taxon>
        <taxon>Micrococcales</taxon>
        <taxon>Microbacteriaceae</taxon>
        <taxon>Agrococcus</taxon>
    </lineage>
</organism>
<sequence>MDPLRIAQLVLRIVLAIAFVGLGLSHPVWRIRKAIIETVLPSALVGGLDGAAATRRMVGAANAILATSAIGGLALLAPWHGVQVAGAIALAALVLLLGAQHLASLREHWAERAFRGELLLQAAGVLVVPSLLVVAVL</sequence>
<feature type="transmembrane region" description="Helical" evidence="1">
    <location>
        <begin position="6"/>
        <end position="24"/>
    </location>
</feature>
<feature type="transmembrane region" description="Helical" evidence="1">
    <location>
        <begin position="85"/>
        <end position="106"/>
    </location>
</feature>
<reference evidence="3" key="1">
    <citation type="journal article" date="2019" name="Int. J. Syst. Evol. Microbiol.">
        <title>The Global Catalogue of Microorganisms (GCM) 10K type strain sequencing project: providing services to taxonomists for standard genome sequencing and annotation.</title>
        <authorList>
            <consortium name="The Broad Institute Genomics Platform"/>
            <consortium name="The Broad Institute Genome Sequencing Center for Infectious Disease"/>
            <person name="Wu L."/>
            <person name="Ma J."/>
        </authorList>
    </citation>
    <scope>NUCLEOTIDE SEQUENCE [LARGE SCALE GENOMIC DNA]</scope>
    <source>
        <strain evidence="3">CGMCC 1.6960</strain>
    </source>
</reference>
<feature type="transmembrane region" description="Helical" evidence="1">
    <location>
        <begin position="60"/>
        <end position="79"/>
    </location>
</feature>
<gene>
    <name evidence="2" type="ORF">GCM10010968_09090</name>
</gene>
<evidence type="ECO:0008006" key="4">
    <source>
        <dbReference type="Google" id="ProtNLM"/>
    </source>
</evidence>
<evidence type="ECO:0000313" key="2">
    <source>
        <dbReference type="EMBL" id="GGN80840.1"/>
    </source>
</evidence>
<protein>
    <recommendedName>
        <fullName evidence="4">DoxX-like family protein</fullName>
    </recommendedName>
</protein>
<proteinExistence type="predicted"/>
<dbReference type="Proteomes" id="UP000626982">
    <property type="component" value="Unassembled WGS sequence"/>
</dbReference>
<dbReference type="EMBL" id="BMLM01000001">
    <property type="protein sequence ID" value="GGN80840.1"/>
    <property type="molecule type" value="Genomic_DNA"/>
</dbReference>
<keyword evidence="3" id="KW-1185">Reference proteome</keyword>
<evidence type="ECO:0000256" key="1">
    <source>
        <dbReference type="SAM" id="Phobius"/>
    </source>
</evidence>
<evidence type="ECO:0000313" key="3">
    <source>
        <dbReference type="Proteomes" id="UP000626982"/>
    </source>
</evidence>
<feature type="transmembrane region" description="Helical" evidence="1">
    <location>
        <begin position="118"/>
        <end position="136"/>
    </location>
</feature>
<keyword evidence="1" id="KW-0472">Membrane</keyword>
<keyword evidence="1" id="KW-0812">Transmembrane</keyword>
<keyword evidence="1" id="KW-1133">Transmembrane helix</keyword>
<name>A0ABQ2KH23_9MICO</name>
<comment type="caution">
    <text evidence="2">The sequence shown here is derived from an EMBL/GenBank/DDBJ whole genome shotgun (WGS) entry which is preliminary data.</text>
</comment>
<dbReference type="RefSeq" id="WP_188716503.1">
    <property type="nucleotide sequence ID" value="NZ_BAABBD010000006.1"/>
</dbReference>